<evidence type="ECO:0000313" key="1">
    <source>
        <dbReference type="EMBL" id="MBF6298035.1"/>
    </source>
</evidence>
<keyword evidence="2" id="KW-1185">Reference proteome</keyword>
<protein>
    <submittedName>
        <fullName evidence="1">Uncharacterized protein</fullName>
    </submittedName>
</protein>
<comment type="caution">
    <text evidence="1">The sequence shown here is derived from an EMBL/GenBank/DDBJ whole genome shotgun (WGS) entry which is preliminary data.</text>
</comment>
<accession>A0ABS0CNA9</accession>
<proteinExistence type="predicted"/>
<name>A0ABS0CNA9_9NOCA</name>
<dbReference type="RefSeq" id="WP_195129332.1">
    <property type="nucleotide sequence ID" value="NZ_JADLQX010000006.1"/>
</dbReference>
<dbReference type="EMBL" id="JADLQX010000006">
    <property type="protein sequence ID" value="MBF6298035.1"/>
    <property type="molecule type" value="Genomic_DNA"/>
</dbReference>
<organism evidence="1 2">
    <name type="scientific">Nocardia amamiensis</name>
    <dbReference type="NCBI Taxonomy" id="404578"/>
    <lineage>
        <taxon>Bacteria</taxon>
        <taxon>Bacillati</taxon>
        <taxon>Actinomycetota</taxon>
        <taxon>Actinomycetes</taxon>
        <taxon>Mycobacteriales</taxon>
        <taxon>Nocardiaceae</taxon>
        <taxon>Nocardia</taxon>
    </lineage>
</organism>
<dbReference type="Proteomes" id="UP000702209">
    <property type="component" value="Unassembled WGS sequence"/>
</dbReference>
<gene>
    <name evidence="1" type="ORF">IU459_10800</name>
</gene>
<evidence type="ECO:0000313" key="2">
    <source>
        <dbReference type="Proteomes" id="UP000702209"/>
    </source>
</evidence>
<sequence>MTSPAVQLRRRVAAAHRMEGGDPWPREHDELPITAAQLTAWAHAAAHILSDGLTPVVPVEILRALWRCGGEERDLAVRVAETGGATAAA</sequence>
<reference evidence="1 2" key="1">
    <citation type="submission" date="2020-10" db="EMBL/GenBank/DDBJ databases">
        <title>Identification of Nocardia species via Next-generation sequencing and recognition of intraspecies genetic diversity.</title>
        <authorList>
            <person name="Li P."/>
            <person name="Li P."/>
            <person name="Lu B."/>
        </authorList>
    </citation>
    <scope>NUCLEOTIDE SEQUENCE [LARGE SCALE GENOMIC DNA]</scope>
    <source>
        <strain evidence="1 2">BJ06-0157</strain>
    </source>
</reference>